<keyword evidence="5 6" id="KW-0884">PQQ biosynthesis</keyword>
<dbReference type="STRING" id="1088869.GMO_18760"/>
<evidence type="ECO:0000256" key="4">
    <source>
        <dbReference type="ARBA" id="ARBA00022448"/>
    </source>
</evidence>
<evidence type="ECO:0000256" key="2">
    <source>
        <dbReference type="ARBA" id="ARBA00008481"/>
    </source>
</evidence>
<dbReference type="Gene3D" id="3.60.15.10">
    <property type="entry name" value="Ribonuclease Z/Hydroxyacylglutathione hydrolase-like"/>
    <property type="match status" value="1"/>
</dbReference>
<dbReference type="UniPathway" id="UPA00539"/>
<dbReference type="PATRIC" id="fig|1088869.3.peg.1872"/>
<dbReference type="Proteomes" id="UP000004949">
    <property type="component" value="Unassembled WGS sequence"/>
</dbReference>
<dbReference type="GO" id="GO:0018189">
    <property type="term" value="P:pyrroloquinoline quinone biosynthetic process"/>
    <property type="evidence" value="ECO:0007669"/>
    <property type="project" value="UniProtKB-UniRule"/>
</dbReference>
<evidence type="ECO:0000313" key="10">
    <source>
        <dbReference type="Proteomes" id="UP000004949"/>
    </source>
</evidence>
<evidence type="ECO:0000256" key="7">
    <source>
        <dbReference type="SAM" id="MobiDB-lite"/>
    </source>
</evidence>
<dbReference type="HAMAP" id="MF_00653">
    <property type="entry name" value="PQQ_syn_PqqB"/>
    <property type="match status" value="1"/>
</dbReference>
<reference evidence="9 10" key="1">
    <citation type="submission" date="2011-10" db="EMBL/GenBank/DDBJ databases">
        <title>Genome sequence of Gluconobacter morbifer G707, isolated from Drosophila gut.</title>
        <authorList>
            <person name="Lee W.-J."/>
            <person name="Kim E.-K."/>
        </authorList>
    </citation>
    <scope>NUCLEOTIDE SEQUENCE [LARGE SCALE GENOMIC DNA]</scope>
    <source>
        <strain evidence="9 10">G707</strain>
    </source>
</reference>
<organism evidence="9 10">
    <name type="scientific">Gluconobacter morbifer G707</name>
    <dbReference type="NCBI Taxonomy" id="1088869"/>
    <lineage>
        <taxon>Bacteria</taxon>
        <taxon>Pseudomonadati</taxon>
        <taxon>Pseudomonadota</taxon>
        <taxon>Alphaproteobacteria</taxon>
        <taxon>Acetobacterales</taxon>
        <taxon>Acetobacteraceae</taxon>
        <taxon>Gluconobacter</taxon>
    </lineage>
</organism>
<comment type="pathway">
    <text evidence="1 6">Cofactor biosynthesis; pyrroloquinoline quinone biosynthesis.</text>
</comment>
<name>G6XJK4_9PROT</name>
<dbReference type="InterPro" id="IPR001279">
    <property type="entry name" value="Metallo-B-lactamas"/>
</dbReference>
<feature type="region of interest" description="Disordered" evidence="7">
    <location>
        <begin position="275"/>
        <end position="304"/>
    </location>
</feature>
<dbReference type="OrthoDB" id="9778305at2"/>
<comment type="caution">
    <text evidence="9">The sequence shown here is derived from an EMBL/GenBank/DDBJ whole genome shotgun (WGS) entry which is preliminary data.</text>
</comment>
<dbReference type="InterPro" id="IPR036866">
    <property type="entry name" value="RibonucZ/Hydroxyglut_hydro"/>
</dbReference>
<dbReference type="AlphaFoldDB" id="G6XJK4"/>
<protein>
    <recommendedName>
        <fullName evidence="3 6">Coenzyme PQQ synthesis protein B</fullName>
    </recommendedName>
    <alternativeName>
        <fullName evidence="6">Pyrroloquinoline quinone biosynthesis protein B</fullName>
    </alternativeName>
</protein>
<feature type="domain" description="Metallo-beta-lactamase" evidence="8">
    <location>
        <begin position="50"/>
        <end position="268"/>
    </location>
</feature>
<dbReference type="PANTHER" id="PTHR42663:SF7">
    <property type="entry name" value="COENZYME PQQ SYNTHESIS PROTEIN B"/>
    <property type="match status" value="1"/>
</dbReference>
<evidence type="ECO:0000256" key="5">
    <source>
        <dbReference type="ARBA" id="ARBA00022905"/>
    </source>
</evidence>
<keyword evidence="10" id="KW-1185">Reference proteome</keyword>
<keyword evidence="4 6" id="KW-0813">Transport</keyword>
<sequence>MIDVIVLGAGAGGGFPQWNSAAPGCVAARTRQGAKPRTQASLAVSADGEHWFILNASPDLRQQIIDTPALHHHGSLRGTPIQGVILSNGEIDAVTGLLTLREREPFTLMASDSTLEQLAANPIFGALDPAIVPRVPLILNEATSLLLRDGTPSGLLLTPFAVPGKAPLYAEAGGSKPDETLGLSITDGHQTVLFVPGCAHITPELVARAEKADLLFFDGTLWRDDEMIRAGLGQKTGQRMGHVSVNDAGGPMEAFASCSKPRKILIHINNSNPILMEDSPERRETERGGWTVGEDGMTFRLGTP</sequence>
<evidence type="ECO:0000256" key="1">
    <source>
        <dbReference type="ARBA" id="ARBA00004886"/>
    </source>
</evidence>
<dbReference type="NCBIfam" id="TIGR02108">
    <property type="entry name" value="PQQ_syn_pqqB"/>
    <property type="match status" value="1"/>
</dbReference>
<accession>G6XJK4</accession>
<dbReference type="PANTHER" id="PTHR42663">
    <property type="entry name" value="HYDROLASE C777.06C-RELATED-RELATED"/>
    <property type="match status" value="1"/>
</dbReference>
<dbReference type="Pfam" id="PF12706">
    <property type="entry name" value="Lactamase_B_2"/>
    <property type="match status" value="1"/>
</dbReference>
<dbReference type="RefSeq" id="WP_008852023.1">
    <property type="nucleotide sequence ID" value="NZ_AGQV01000005.1"/>
</dbReference>
<dbReference type="SUPFAM" id="SSF56281">
    <property type="entry name" value="Metallo-hydrolase/oxidoreductase"/>
    <property type="match status" value="1"/>
</dbReference>
<evidence type="ECO:0000313" key="9">
    <source>
        <dbReference type="EMBL" id="EHH68109.1"/>
    </source>
</evidence>
<gene>
    <name evidence="6" type="primary">pqqB</name>
    <name evidence="9" type="ORF">GMO_18760</name>
</gene>
<comment type="similarity">
    <text evidence="2 6">Belongs to the PqqB family.</text>
</comment>
<evidence type="ECO:0000259" key="8">
    <source>
        <dbReference type="Pfam" id="PF12706"/>
    </source>
</evidence>
<proteinExistence type="inferred from homology"/>
<dbReference type="eggNOG" id="COG1235">
    <property type="taxonomic scope" value="Bacteria"/>
</dbReference>
<comment type="function">
    <text evidence="6">May be involved in the transport of PQQ or its precursor to the periplasm.</text>
</comment>
<evidence type="ECO:0000256" key="3">
    <source>
        <dbReference type="ARBA" id="ARBA00015084"/>
    </source>
</evidence>
<dbReference type="InterPro" id="IPR011842">
    <property type="entry name" value="PQQ_synth_PqqB"/>
</dbReference>
<evidence type="ECO:0000256" key="6">
    <source>
        <dbReference type="HAMAP-Rule" id="MF_00653"/>
    </source>
</evidence>
<dbReference type="EMBL" id="AGQV01000005">
    <property type="protein sequence ID" value="EHH68109.1"/>
    <property type="molecule type" value="Genomic_DNA"/>
</dbReference>